<dbReference type="EMBL" id="FNFF01000005">
    <property type="protein sequence ID" value="SDK19256.1"/>
    <property type="molecule type" value="Genomic_DNA"/>
</dbReference>
<feature type="chain" id="PRO_5011747295" evidence="1">
    <location>
        <begin position="30"/>
        <end position="114"/>
    </location>
</feature>
<dbReference type="AlphaFoldDB" id="A0A1G8ZVW2"/>
<dbReference type="Proteomes" id="UP000199155">
    <property type="component" value="Unassembled WGS sequence"/>
</dbReference>
<accession>A0A1G8ZVW2</accession>
<reference evidence="2 3" key="1">
    <citation type="submission" date="2016-10" db="EMBL/GenBank/DDBJ databases">
        <authorList>
            <person name="de Groot N.N."/>
        </authorList>
    </citation>
    <scope>NUCLEOTIDE SEQUENCE [LARGE SCALE GENOMIC DNA]</scope>
    <source>
        <strain evidence="2 3">CGMCC 4.5727</strain>
    </source>
</reference>
<name>A0A1G8ZVW2_9ACTN</name>
<evidence type="ECO:0000313" key="2">
    <source>
        <dbReference type="EMBL" id="SDK19256.1"/>
    </source>
</evidence>
<proteinExistence type="predicted"/>
<protein>
    <submittedName>
        <fullName evidence="2">Uncharacterized protein</fullName>
    </submittedName>
</protein>
<keyword evidence="3" id="KW-1185">Reference proteome</keyword>
<organism evidence="2 3">
    <name type="scientific">Streptomyces indicus</name>
    <dbReference type="NCBI Taxonomy" id="417292"/>
    <lineage>
        <taxon>Bacteria</taxon>
        <taxon>Bacillati</taxon>
        <taxon>Actinomycetota</taxon>
        <taxon>Actinomycetes</taxon>
        <taxon>Kitasatosporales</taxon>
        <taxon>Streptomycetaceae</taxon>
        <taxon>Streptomyces</taxon>
    </lineage>
</organism>
<keyword evidence="1" id="KW-0732">Signal</keyword>
<sequence>MTRTRLKYVTGLTTAVLAATVFAAAPASAGELTIKRTCNGVVTQYWAYSSHTLAYTQKTGTSCAGYAWVRVKTNGTWKSWISSPTKATIKNSTGNYQASQHKGCADCTVYTLYP</sequence>
<evidence type="ECO:0000256" key="1">
    <source>
        <dbReference type="SAM" id="SignalP"/>
    </source>
</evidence>
<feature type="signal peptide" evidence="1">
    <location>
        <begin position="1"/>
        <end position="29"/>
    </location>
</feature>
<dbReference type="STRING" id="417292.SAMN05421806_105224"/>
<evidence type="ECO:0000313" key="3">
    <source>
        <dbReference type="Proteomes" id="UP000199155"/>
    </source>
</evidence>
<gene>
    <name evidence="2" type="ORF">SAMN05421806_105224</name>
</gene>